<gene>
    <name evidence="2" type="ORF">A176_006066</name>
</gene>
<sequence length="297" mass="31908">MGVVYLLLYLAGGGLLTLSVSRFLQDALNGAPLAESAPLVALGMGLVCFAALLHAVTLRRRNPDGPSAALPRMGRVAFALAGVMWAMPILIGWLQFELFINPIQMAPHLMFLGGLFLVFCVCTHVTATWRMPVVATTAGVALFGLPLGLLGAALPIGHFNHHLSDVVLLMSDPMTGEDRSVLSERADVPMPPQEMNPHKNVMDLAAALGNARQINIEEELAAGRMKQLDDGSYVVVNPDGSEAALESAAAFDEALDEAVEADKRQAFEAEAARVAEWERQMRQRRPGGRLFTKATAD</sequence>
<feature type="transmembrane region" description="Helical" evidence="1">
    <location>
        <begin position="133"/>
        <end position="154"/>
    </location>
</feature>
<feature type="transmembrane region" description="Helical" evidence="1">
    <location>
        <begin position="108"/>
        <end position="127"/>
    </location>
</feature>
<accession>A0A0H4X1Z0</accession>
<keyword evidence="1" id="KW-0472">Membrane</keyword>
<dbReference type="PATRIC" id="fig|1297742.4.peg.6157"/>
<evidence type="ECO:0000313" key="3">
    <source>
        <dbReference type="Proteomes" id="UP000009026"/>
    </source>
</evidence>
<name>A0A0H4X1Z0_9BACT</name>
<dbReference type="AlphaFoldDB" id="A0A0H4X1Z0"/>
<dbReference type="RefSeq" id="WP_002635668.1">
    <property type="nucleotide sequence ID" value="NZ_CP012109.1"/>
</dbReference>
<reference evidence="2 3" key="1">
    <citation type="journal article" date="2016" name="PLoS ONE">
        <title>Complete Genome Sequence and Comparative Genomics of a Novel Myxobacterium Myxococcus hansupus.</title>
        <authorList>
            <person name="Sharma G."/>
            <person name="Narwani T."/>
            <person name="Subramanian S."/>
        </authorList>
    </citation>
    <scope>NUCLEOTIDE SEQUENCE [LARGE SCALE GENOMIC DNA]</scope>
    <source>
        <strain evidence="3">mixupus</strain>
    </source>
</reference>
<feature type="transmembrane region" description="Helical" evidence="1">
    <location>
        <begin position="6"/>
        <end position="24"/>
    </location>
</feature>
<keyword evidence="1" id="KW-1133">Transmembrane helix</keyword>
<dbReference type="Proteomes" id="UP000009026">
    <property type="component" value="Chromosome"/>
</dbReference>
<dbReference type="STRING" id="1297742.A176_006066"/>
<dbReference type="OrthoDB" id="5526707at2"/>
<evidence type="ECO:0000313" key="2">
    <source>
        <dbReference type="EMBL" id="AKQ69154.1"/>
    </source>
</evidence>
<dbReference type="EMBL" id="CP012109">
    <property type="protein sequence ID" value="AKQ69154.1"/>
    <property type="molecule type" value="Genomic_DNA"/>
</dbReference>
<keyword evidence="3" id="KW-1185">Reference proteome</keyword>
<organism evidence="2 3">
    <name type="scientific">Pseudomyxococcus hansupus</name>
    <dbReference type="NCBI Taxonomy" id="1297742"/>
    <lineage>
        <taxon>Bacteria</taxon>
        <taxon>Pseudomonadati</taxon>
        <taxon>Myxococcota</taxon>
        <taxon>Myxococcia</taxon>
        <taxon>Myxococcales</taxon>
        <taxon>Cystobacterineae</taxon>
        <taxon>Myxococcaceae</taxon>
        <taxon>Pseudomyxococcus</taxon>
    </lineage>
</organism>
<evidence type="ECO:0000256" key="1">
    <source>
        <dbReference type="SAM" id="Phobius"/>
    </source>
</evidence>
<feature type="transmembrane region" description="Helical" evidence="1">
    <location>
        <begin position="36"/>
        <end position="56"/>
    </location>
</feature>
<dbReference type="KEGG" id="mym:A176_006066"/>
<protein>
    <submittedName>
        <fullName evidence="2">Uncharacterized protein</fullName>
    </submittedName>
</protein>
<feature type="transmembrane region" description="Helical" evidence="1">
    <location>
        <begin position="76"/>
        <end position="96"/>
    </location>
</feature>
<proteinExistence type="predicted"/>
<keyword evidence="1" id="KW-0812">Transmembrane</keyword>